<dbReference type="InterPro" id="IPR036282">
    <property type="entry name" value="Glutathione-S-Trfase_C_sf"/>
</dbReference>
<dbReference type="PROSITE" id="PS50404">
    <property type="entry name" value="GST_NTER"/>
    <property type="match status" value="1"/>
</dbReference>
<dbReference type="SUPFAM" id="SSF47616">
    <property type="entry name" value="GST C-terminal domain-like"/>
    <property type="match status" value="1"/>
</dbReference>
<dbReference type="SFLD" id="SFLDG00358">
    <property type="entry name" value="Main_(cytGST)"/>
    <property type="match status" value="1"/>
</dbReference>
<dbReference type="PANTHER" id="PTHR42673">
    <property type="entry name" value="MALEYLACETOACETATE ISOMERASE"/>
    <property type="match status" value="1"/>
</dbReference>
<name>A0ABU4IWL1_9VIBR</name>
<evidence type="ECO:0000313" key="3">
    <source>
        <dbReference type="Proteomes" id="UP001279860"/>
    </source>
</evidence>
<evidence type="ECO:0000259" key="1">
    <source>
        <dbReference type="PROSITE" id="PS50404"/>
    </source>
</evidence>
<dbReference type="Proteomes" id="UP001279860">
    <property type="component" value="Unassembled WGS sequence"/>
</dbReference>
<dbReference type="RefSeq" id="WP_038178503.1">
    <property type="nucleotide sequence ID" value="NZ_AP024903.1"/>
</dbReference>
<dbReference type="InterPro" id="IPR040079">
    <property type="entry name" value="Glutathione_S-Trfase"/>
</dbReference>
<dbReference type="Gene3D" id="1.20.1050.10">
    <property type="match status" value="1"/>
</dbReference>
<reference evidence="2 3" key="1">
    <citation type="submission" date="2023-11" db="EMBL/GenBank/DDBJ databases">
        <title>Plant-associative lifestyle of Vibrio porteresiae and its evolutionary dynamics.</title>
        <authorList>
            <person name="Rameshkumar N."/>
            <person name="Kirti K."/>
        </authorList>
    </citation>
    <scope>NUCLEOTIDE SEQUENCE [LARGE SCALE GENOMIC DNA]</scope>
    <source>
        <strain evidence="2 3">MSSRF7</strain>
    </source>
</reference>
<dbReference type="InterPro" id="IPR036249">
    <property type="entry name" value="Thioredoxin-like_sf"/>
</dbReference>
<accession>A0ABU4IWL1</accession>
<gene>
    <name evidence="2" type="ORF">SBX64_08575</name>
</gene>
<dbReference type="InterPro" id="IPR004045">
    <property type="entry name" value="Glutathione_S-Trfase_N"/>
</dbReference>
<proteinExistence type="predicted"/>
<sequence>MDILLYSAKGSNSSERVQWVLNFKGIPYQIVEVSSQALNSTYLTINPFGYVPSLSVDGVVFSESMAIAEYLEERFPRCSLLGENLNEKTHIRRVCEYVNGSIHSPQNRTVLQFLRPDLDEVSKRQLRGEWIMHGLEKLSPSLCHESGYAIGHGFSLADIFVASIYKKALQHGCCGHAFYNRHLMFIRQNDSVMASEPPAYSPSPD</sequence>
<dbReference type="PANTHER" id="PTHR42673:SF21">
    <property type="entry name" value="GLUTATHIONE S-TRANSFERASE YFCF"/>
    <property type="match status" value="1"/>
</dbReference>
<evidence type="ECO:0000313" key="2">
    <source>
        <dbReference type="EMBL" id="MDW6092598.1"/>
    </source>
</evidence>
<dbReference type="EMBL" id="JAWRCP010000001">
    <property type="protein sequence ID" value="MDW6092598.1"/>
    <property type="molecule type" value="Genomic_DNA"/>
</dbReference>
<dbReference type="SUPFAM" id="SSF52833">
    <property type="entry name" value="Thioredoxin-like"/>
    <property type="match status" value="1"/>
</dbReference>
<comment type="caution">
    <text evidence="2">The sequence shown here is derived from an EMBL/GenBank/DDBJ whole genome shotgun (WGS) entry which is preliminary data.</text>
</comment>
<feature type="domain" description="GST N-terminal" evidence="1">
    <location>
        <begin position="1"/>
        <end position="79"/>
    </location>
</feature>
<protein>
    <submittedName>
        <fullName evidence="2">Glutathione S-transferase N-terminal domain-containing protein</fullName>
    </submittedName>
</protein>
<dbReference type="SFLD" id="SFLDS00019">
    <property type="entry name" value="Glutathione_Transferase_(cytos"/>
    <property type="match status" value="1"/>
</dbReference>
<organism evidence="2 3">
    <name type="scientific">Vibrio rhizosphaerae</name>
    <dbReference type="NCBI Taxonomy" id="398736"/>
    <lineage>
        <taxon>Bacteria</taxon>
        <taxon>Pseudomonadati</taxon>
        <taxon>Pseudomonadota</taxon>
        <taxon>Gammaproteobacteria</taxon>
        <taxon>Vibrionales</taxon>
        <taxon>Vibrionaceae</taxon>
        <taxon>Vibrio</taxon>
    </lineage>
</organism>
<dbReference type="Gene3D" id="3.40.30.10">
    <property type="entry name" value="Glutaredoxin"/>
    <property type="match status" value="1"/>
</dbReference>
<dbReference type="Pfam" id="PF13417">
    <property type="entry name" value="GST_N_3"/>
    <property type="match status" value="1"/>
</dbReference>
<keyword evidence="3" id="KW-1185">Reference proteome</keyword>